<organism evidence="3 4">
    <name type="scientific">Gemmatirosa kalamazoonensis</name>
    <dbReference type="NCBI Taxonomy" id="861299"/>
    <lineage>
        <taxon>Bacteria</taxon>
        <taxon>Pseudomonadati</taxon>
        <taxon>Gemmatimonadota</taxon>
        <taxon>Gemmatimonadia</taxon>
        <taxon>Gemmatimonadales</taxon>
        <taxon>Gemmatimonadaceae</taxon>
        <taxon>Gemmatirosa</taxon>
    </lineage>
</organism>
<proteinExistence type="predicted"/>
<dbReference type="TCDB" id="9.B.105.5.3">
    <property type="family name" value="the lead resistance fusion protein (pbrbc) family"/>
</dbReference>
<dbReference type="SMART" id="SM00014">
    <property type="entry name" value="acidPPc"/>
    <property type="match status" value="1"/>
</dbReference>
<keyword evidence="1" id="KW-0472">Membrane</keyword>
<evidence type="ECO:0000256" key="1">
    <source>
        <dbReference type="SAM" id="Phobius"/>
    </source>
</evidence>
<dbReference type="KEGG" id="gba:J421_1705"/>
<dbReference type="SUPFAM" id="SSF48317">
    <property type="entry name" value="Acid phosphatase/Vanadium-dependent haloperoxidase"/>
    <property type="match status" value="1"/>
</dbReference>
<accession>W0RFP8</accession>
<dbReference type="AlphaFoldDB" id="W0RFP8"/>
<keyword evidence="4" id="KW-1185">Reference proteome</keyword>
<dbReference type="InterPro" id="IPR000326">
    <property type="entry name" value="PAP2/HPO"/>
</dbReference>
<dbReference type="HOGENOM" id="CLU_059169_0_0_0"/>
<evidence type="ECO:0000313" key="3">
    <source>
        <dbReference type="EMBL" id="AHG89242.1"/>
    </source>
</evidence>
<dbReference type="Gene3D" id="1.20.144.10">
    <property type="entry name" value="Phosphatidic acid phosphatase type 2/haloperoxidase"/>
    <property type="match status" value="1"/>
</dbReference>
<dbReference type="STRING" id="861299.J421_1705"/>
<dbReference type="Pfam" id="PF01569">
    <property type="entry name" value="PAP2"/>
    <property type="match status" value="1"/>
</dbReference>
<keyword evidence="1" id="KW-1133">Transmembrane helix</keyword>
<feature type="transmembrane region" description="Helical" evidence="1">
    <location>
        <begin position="183"/>
        <end position="202"/>
    </location>
</feature>
<dbReference type="InParanoid" id="W0RFP8"/>
<dbReference type="EMBL" id="CP007128">
    <property type="protein sequence ID" value="AHG89242.1"/>
    <property type="molecule type" value="Genomic_DNA"/>
</dbReference>
<sequence length="234" mass="24536">MLGGTDAAIAGGFALGTLGAFALDRTLAERLQRPGVRRSRALSRTATVFRLAAQPGVLVGLPVVYLVGRATKQDGMADVGLHGTEAVAVALVSTTIVKAIVGRARPAVDVHDPSNVALLRGITRGGEFQSFPSGHATTAFAAAAALTAETVRRRPDARWLVGVPAYGAASLVGWSRMFDNRHWASDVVAGAGFGTLAGVAVVRYQHTRPRNRLDRWFLGASIDGRGAVPMAFVR</sequence>
<keyword evidence="1" id="KW-0812">Transmembrane</keyword>
<dbReference type="PANTHER" id="PTHR14969">
    <property type="entry name" value="SPHINGOSINE-1-PHOSPHATE PHOSPHOHYDROLASE"/>
    <property type="match status" value="1"/>
</dbReference>
<reference evidence="3 4" key="1">
    <citation type="journal article" date="2014" name="Genome Announc.">
        <title>Genome Sequence and Methylome of Soil Bacterium Gemmatirosa kalamazoonensis KBS708T, a Member of the Rarely Cultivated Gemmatimonadetes Phylum.</title>
        <authorList>
            <person name="Debruyn J.M."/>
            <person name="Radosevich M."/>
            <person name="Wommack K.E."/>
            <person name="Polson S.W."/>
            <person name="Hauser L.J."/>
            <person name="Fawaz M.N."/>
            <person name="Korlach J."/>
            <person name="Tsai Y.C."/>
        </authorList>
    </citation>
    <scope>NUCLEOTIDE SEQUENCE [LARGE SCALE GENOMIC DNA]</scope>
    <source>
        <strain evidence="3 4">KBS708</strain>
    </source>
</reference>
<protein>
    <submittedName>
        <fullName evidence="3">Phosphoesterase PA-phosphatase related protein</fullName>
    </submittedName>
</protein>
<evidence type="ECO:0000313" key="4">
    <source>
        <dbReference type="Proteomes" id="UP000019151"/>
    </source>
</evidence>
<gene>
    <name evidence="3" type="ORF">J421_1705</name>
</gene>
<dbReference type="eggNOG" id="COG0671">
    <property type="taxonomic scope" value="Bacteria"/>
</dbReference>
<dbReference type="PANTHER" id="PTHR14969:SF13">
    <property type="entry name" value="AT30094P"/>
    <property type="match status" value="1"/>
</dbReference>
<name>W0RFP8_9BACT</name>
<dbReference type="Proteomes" id="UP000019151">
    <property type="component" value="Chromosome"/>
</dbReference>
<feature type="transmembrane region" description="Helical" evidence="1">
    <location>
        <begin position="159"/>
        <end position="177"/>
    </location>
</feature>
<evidence type="ECO:0000259" key="2">
    <source>
        <dbReference type="SMART" id="SM00014"/>
    </source>
</evidence>
<dbReference type="InterPro" id="IPR036938">
    <property type="entry name" value="PAP2/HPO_sf"/>
</dbReference>
<feature type="domain" description="Phosphatidic acid phosphatase type 2/haloperoxidase" evidence="2">
    <location>
        <begin position="79"/>
        <end position="202"/>
    </location>
</feature>
<feature type="transmembrane region" description="Helical" evidence="1">
    <location>
        <begin position="46"/>
        <end position="67"/>
    </location>
</feature>